<feature type="repeat" description="ANK" evidence="1">
    <location>
        <begin position="567"/>
        <end position="599"/>
    </location>
</feature>
<gene>
    <name evidence="4" type="ORF">TKK_007408</name>
</gene>
<dbReference type="PROSITE" id="PS50088">
    <property type="entry name" value="ANK_REPEAT"/>
    <property type="match status" value="5"/>
</dbReference>
<dbReference type="InterPro" id="IPR014756">
    <property type="entry name" value="Ig_E-set"/>
</dbReference>
<keyword evidence="5" id="KW-1185">Reference proteome</keyword>
<name>A0ABD2X1Z5_9HYME</name>
<dbReference type="PANTHER" id="PTHR24169:SF28">
    <property type="entry name" value="NUCLEAR FACTOR NF-KAPPA-B P110 SUBUNIT"/>
    <property type="match status" value="1"/>
</dbReference>
<dbReference type="SMART" id="SM00429">
    <property type="entry name" value="IPT"/>
    <property type="match status" value="1"/>
</dbReference>
<dbReference type="SUPFAM" id="SSF81296">
    <property type="entry name" value="E set domains"/>
    <property type="match status" value="1"/>
</dbReference>
<protein>
    <recommendedName>
        <fullName evidence="3">RHD domain-containing protein</fullName>
    </recommendedName>
</protein>
<dbReference type="InterPro" id="IPR002909">
    <property type="entry name" value="IPT_dom"/>
</dbReference>
<dbReference type="PANTHER" id="PTHR24169">
    <property type="entry name" value="NUCLEAR FACTOR NF-KAPPA-B PROTEIN"/>
    <property type="match status" value="1"/>
</dbReference>
<dbReference type="PROSITE" id="PS50297">
    <property type="entry name" value="ANK_REP_REGION"/>
    <property type="match status" value="4"/>
</dbReference>
<dbReference type="PROSITE" id="PS50254">
    <property type="entry name" value="REL_2"/>
    <property type="match status" value="1"/>
</dbReference>
<dbReference type="InterPro" id="IPR037059">
    <property type="entry name" value="RHD_DNA_bind_dom_sf"/>
</dbReference>
<dbReference type="Pfam" id="PF00554">
    <property type="entry name" value="RHD_DNA_bind"/>
    <property type="match status" value="1"/>
</dbReference>
<dbReference type="CDD" id="cd01177">
    <property type="entry name" value="IPT_NFkappaB"/>
    <property type="match status" value="1"/>
</dbReference>
<comment type="caution">
    <text evidence="4">The sequence shown here is derived from an EMBL/GenBank/DDBJ whole genome shotgun (WGS) entry which is preliminary data.</text>
</comment>
<feature type="domain" description="RHD" evidence="3">
    <location>
        <begin position="81"/>
        <end position="277"/>
    </location>
</feature>
<dbReference type="Pfam" id="PF12796">
    <property type="entry name" value="Ank_2"/>
    <property type="match status" value="2"/>
</dbReference>
<reference evidence="4 5" key="1">
    <citation type="journal article" date="2024" name="bioRxiv">
        <title>A reference genome for Trichogramma kaykai: A tiny desert-dwelling parasitoid wasp with competing sex-ratio distorters.</title>
        <authorList>
            <person name="Culotta J."/>
            <person name="Lindsey A.R."/>
        </authorList>
    </citation>
    <scope>NUCLEOTIDE SEQUENCE [LARGE SCALE GENOMIC DNA]</scope>
    <source>
        <strain evidence="4 5">KSX58</strain>
    </source>
</reference>
<dbReference type="EMBL" id="JBJJXI010000058">
    <property type="protein sequence ID" value="KAL3399205.1"/>
    <property type="molecule type" value="Genomic_DNA"/>
</dbReference>
<evidence type="ECO:0000256" key="2">
    <source>
        <dbReference type="SAM" id="MobiDB-lite"/>
    </source>
</evidence>
<dbReference type="Gene3D" id="2.60.40.10">
    <property type="entry name" value="Immunoglobulins"/>
    <property type="match status" value="1"/>
</dbReference>
<dbReference type="AlphaFoldDB" id="A0ABD2X1Z5"/>
<dbReference type="InterPro" id="IPR032397">
    <property type="entry name" value="RHD_dimer"/>
</dbReference>
<feature type="repeat" description="ANK" evidence="1">
    <location>
        <begin position="669"/>
        <end position="692"/>
    </location>
</feature>
<dbReference type="GO" id="GO:0000977">
    <property type="term" value="F:RNA polymerase II transcription regulatory region sequence-specific DNA binding"/>
    <property type="evidence" value="ECO:0007669"/>
    <property type="project" value="UniProtKB-ARBA"/>
</dbReference>
<dbReference type="InterPro" id="IPR036770">
    <property type="entry name" value="Ankyrin_rpt-contain_sf"/>
</dbReference>
<dbReference type="InterPro" id="IPR033926">
    <property type="entry name" value="IPT_NFkappaB"/>
</dbReference>
<dbReference type="InterPro" id="IPR008967">
    <property type="entry name" value="p53-like_TF_DNA-bd_sf"/>
</dbReference>
<evidence type="ECO:0000313" key="4">
    <source>
        <dbReference type="EMBL" id="KAL3399205.1"/>
    </source>
</evidence>
<feature type="repeat" description="ANK" evidence="1">
    <location>
        <begin position="635"/>
        <end position="667"/>
    </location>
</feature>
<dbReference type="InterPro" id="IPR002110">
    <property type="entry name" value="Ankyrin_rpt"/>
</dbReference>
<keyword evidence="1" id="KW-0040">ANK repeat</keyword>
<organism evidence="4 5">
    <name type="scientific">Trichogramma kaykai</name>
    <dbReference type="NCBI Taxonomy" id="54128"/>
    <lineage>
        <taxon>Eukaryota</taxon>
        <taxon>Metazoa</taxon>
        <taxon>Ecdysozoa</taxon>
        <taxon>Arthropoda</taxon>
        <taxon>Hexapoda</taxon>
        <taxon>Insecta</taxon>
        <taxon>Pterygota</taxon>
        <taxon>Neoptera</taxon>
        <taxon>Endopterygota</taxon>
        <taxon>Hymenoptera</taxon>
        <taxon>Apocrita</taxon>
        <taxon>Proctotrupomorpha</taxon>
        <taxon>Chalcidoidea</taxon>
        <taxon>Trichogrammatidae</taxon>
        <taxon>Trichogramma</taxon>
    </lineage>
</organism>
<feature type="region of interest" description="Disordered" evidence="2">
    <location>
        <begin position="821"/>
        <end position="865"/>
    </location>
</feature>
<dbReference type="Gene3D" id="1.25.40.20">
    <property type="entry name" value="Ankyrin repeat-containing domain"/>
    <property type="match status" value="1"/>
</dbReference>
<dbReference type="GO" id="GO:0006357">
    <property type="term" value="P:regulation of transcription by RNA polymerase II"/>
    <property type="evidence" value="ECO:0007669"/>
    <property type="project" value="UniProtKB-ARBA"/>
</dbReference>
<evidence type="ECO:0000256" key="1">
    <source>
        <dbReference type="PROSITE-ProRule" id="PRU00023"/>
    </source>
</evidence>
<dbReference type="InterPro" id="IPR011539">
    <property type="entry name" value="RHD_DNA_bind_dom"/>
</dbReference>
<dbReference type="PRINTS" id="PR00057">
    <property type="entry name" value="NFKBTNSCPFCT"/>
</dbReference>
<evidence type="ECO:0000313" key="5">
    <source>
        <dbReference type="Proteomes" id="UP001627154"/>
    </source>
</evidence>
<dbReference type="InterPro" id="IPR000451">
    <property type="entry name" value="NFkB/Dor"/>
</dbReference>
<dbReference type="GO" id="GO:0048731">
    <property type="term" value="P:system development"/>
    <property type="evidence" value="ECO:0007669"/>
    <property type="project" value="UniProtKB-ARBA"/>
</dbReference>
<accession>A0ABD2X1Z5</accession>
<dbReference type="SMART" id="SM00248">
    <property type="entry name" value="ANK"/>
    <property type="match status" value="6"/>
</dbReference>
<feature type="repeat" description="ANK" evidence="1">
    <location>
        <begin position="703"/>
        <end position="738"/>
    </location>
</feature>
<sequence length="974" mass="110618">MTDAYENFINYKHNMLRLSPAPAENFFTYSNDFGIMSSAGYSPVSMGSQTMDMEDFPSEIISATDDQSQNVDISICKKTKIKILVQPIDKFRFRYKSEMLGTHGSLLGDKDSNRHKRDVPTVQLFNCPFKNAVIRCTIVTANEDKRFPHAHRLVKKNSSDDTDDPHDIEVSAENDYTATFYNMGIIHTAKKHIKDEIYRKRRMELLETKKRQDPSNIVISTREEMKLQSEAENAKNWMNLNSVALCFQGYIHSSNNALIPFTEKVYSRPINNLKSALTGELKICRIDKSFGCADGNDEIWILVEKVGKKNIRVKIYELDEDTENTIWEADGKFSELDVHHQYAIIFRTPPYKDTSITEPKEVFIRLERPSDGEYSNIIKFTYKPSDKILNRKRPRFEQNGCISNNLDDPKSLNINAVEMIKHNPTETAAELQKILHEDYSTDLEAMDPFLSEGLDNWLALLANSKNPMFDTDIVTDSADAELKHSERFADNILFEILKILQISQSTKQYKSDSSTKIRNLLQQVTNYGDTPLHFSLRYNQYECTKNFIRLMAVDSTLRPIANIQNSSGETPLHFAVRADQPETVQALLVLDANPNIGDENDYTPLHRAIVGGYNSCLKILLKYSSKLNLDSLSDSGWAPLHMAAKTGSLDAVKALIQSGANVNITDNSYGRSALHIAVDHNHLHIVKFLVENTKIEVNMKNMGGNTALHTAAVKKCEIGKQLVELLKKHGALSNLRNNSENHQTQNEASINFDVTQNTTDINIQDEHSIMIKSEVESEEEDEEDSCEEPAQPFSKDAQKLMELLNAPQPYLRLEELVLKEETESSDDEMPLQERLNSSLPDKVRRTTSKTSSSSKTEIPAAENRKRNDSKILVKAADPVLIQKQLDQLRKNEVKFTKEHVNAIKEILDSTGIWEKLAHHTNHGTFIRLYKKTSSPSTALFTKILLQMPDTSVRQVKKWLIDIEAFEAASALEEV</sequence>
<dbReference type="InterPro" id="IPR013783">
    <property type="entry name" value="Ig-like_fold"/>
</dbReference>
<dbReference type="Pfam" id="PF16179">
    <property type="entry name" value="RHD_dimer"/>
    <property type="match status" value="1"/>
</dbReference>
<dbReference type="SUPFAM" id="SSF49417">
    <property type="entry name" value="p53-like transcription factors"/>
    <property type="match status" value="1"/>
</dbReference>
<feature type="repeat" description="ANK" evidence="1">
    <location>
        <begin position="600"/>
        <end position="632"/>
    </location>
</feature>
<dbReference type="Proteomes" id="UP001627154">
    <property type="component" value="Unassembled WGS sequence"/>
</dbReference>
<dbReference type="Gene3D" id="2.60.40.340">
    <property type="entry name" value="Rel homology domain (RHD), DNA-binding domain"/>
    <property type="match status" value="1"/>
</dbReference>
<proteinExistence type="predicted"/>
<dbReference type="GO" id="GO:0048468">
    <property type="term" value="P:cell development"/>
    <property type="evidence" value="ECO:0007669"/>
    <property type="project" value="UniProtKB-ARBA"/>
</dbReference>
<dbReference type="SUPFAM" id="SSF48403">
    <property type="entry name" value="Ankyrin repeat"/>
    <property type="match status" value="1"/>
</dbReference>
<evidence type="ECO:0000259" key="3">
    <source>
        <dbReference type="PROSITE" id="PS50254"/>
    </source>
</evidence>